<dbReference type="RefSeq" id="WP_343903465.1">
    <property type="nucleotide sequence ID" value="NZ_BAAAIS010000002.1"/>
</dbReference>
<dbReference type="EC" id="2.7.11.1" evidence="2"/>
<accession>A0ABW4PX97</accession>
<evidence type="ECO:0000313" key="15">
    <source>
        <dbReference type="Proteomes" id="UP001597280"/>
    </source>
</evidence>
<evidence type="ECO:0000256" key="7">
    <source>
        <dbReference type="ARBA" id="ARBA00022777"/>
    </source>
</evidence>
<organism evidence="14 15">
    <name type="scientific">Brachybacterium rhamnosum</name>
    <dbReference type="NCBI Taxonomy" id="173361"/>
    <lineage>
        <taxon>Bacteria</taxon>
        <taxon>Bacillati</taxon>
        <taxon>Actinomycetota</taxon>
        <taxon>Actinomycetes</taxon>
        <taxon>Micrococcales</taxon>
        <taxon>Dermabacteraceae</taxon>
        <taxon>Brachybacterium</taxon>
    </lineage>
</organism>
<dbReference type="Pfam" id="PF01163">
    <property type="entry name" value="RIO1"/>
    <property type="match status" value="1"/>
</dbReference>
<dbReference type="PANTHER" id="PTHR45723">
    <property type="entry name" value="SERINE/THREONINE-PROTEIN KINASE RIO1"/>
    <property type="match status" value="1"/>
</dbReference>
<comment type="catalytic activity">
    <reaction evidence="10">
        <text>L-threonyl-[protein] + ATP = O-phospho-L-threonyl-[protein] + ADP + H(+)</text>
        <dbReference type="Rhea" id="RHEA:46608"/>
        <dbReference type="Rhea" id="RHEA-COMP:11060"/>
        <dbReference type="Rhea" id="RHEA-COMP:11605"/>
        <dbReference type="ChEBI" id="CHEBI:15378"/>
        <dbReference type="ChEBI" id="CHEBI:30013"/>
        <dbReference type="ChEBI" id="CHEBI:30616"/>
        <dbReference type="ChEBI" id="CHEBI:61977"/>
        <dbReference type="ChEBI" id="CHEBI:456216"/>
        <dbReference type="EC" id="2.7.11.1"/>
    </reaction>
</comment>
<proteinExistence type="inferred from homology"/>
<dbReference type="InterPro" id="IPR018934">
    <property type="entry name" value="RIO_dom"/>
</dbReference>
<name>A0ABW4PX97_9MICO</name>
<gene>
    <name evidence="14" type="ORF">ACFSDA_02920</name>
</gene>
<evidence type="ECO:0000256" key="1">
    <source>
        <dbReference type="ARBA" id="ARBA00009196"/>
    </source>
</evidence>
<dbReference type="Gene3D" id="1.10.510.10">
    <property type="entry name" value="Transferase(Phosphotransferase) domain 1"/>
    <property type="match status" value="1"/>
</dbReference>
<evidence type="ECO:0000256" key="3">
    <source>
        <dbReference type="ARBA" id="ARBA00022527"/>
    </source>
</evidence>
<evidence type="ECO:0000256" key="9">
    <source>
        <dbReference type="ARBA" id="ARBA00022842"/>
    </source>
</evidence>
<dbReference type="EMBL" id="JBHUFL010000002">
    <property type="protein sequence ID" value="MFD1834018.1"/>
    <property type="molecule type" value="Genomic_DNA"/>
</dbReference>
<evidence type="ECO:0000256" key="8">
    <source>
        <dbReference type="ARBA" id="ARBA00022840"/>
    </source>
</evidence>
<dbReference type="InterPro" id="IPR000687">
    <property type="entry name" value="RIO_kinase"/>
</dbReference>
<evidence type="ECO:0000256" key="12">
    <source>
        <dbReference type="SAM" id="MobiDB-lite"/>
    </source>
</evidence>
<evidence type="ECO:0000313" key="14">
    <source>
        <dbReference type="EMBL" id="MFD1834018.1"/>
    </source>
</evidence>
<protein>
    <recommendedName>
        <fullName evidence="2">non-specific serine/threonine protein kinase</fullName>
        <ecNumber evidence="2">2.7.11.1</ecNumber>
    </recommendedName>
</protein>
<reference evidence="15" key="1">
    <citation type="journal article" date="2019" name="Int. J. Syst. Evol. Microbiol.">
        <title>The Global Catalogue of Microorganisms (GCM) 10K type strain sequencing project: providing services to taxonomists for standard genome sequencing and annotation.</title>
        <authorList>
            <consortium name="The Broad Institute Genomics Platform"/>
            <consortium name="The Broad Institute Genome Sequencing Center for Infectious Disease"/>
            <person name="Wu L."/>
            <person name="Ma J."/>
        </authorList>
    </citation>
    <scope>NUCLEOTIDE SEQUENCE [LARGE SCALE GENOMIC DNA]</scope>
    <source>
        <strain evidence="15">JCM 11650</strain>
    </source>
</reference>
<dbReference type="GO" id="GO:0016301">
    <property type="term" value="F:kinase activity"/>
    <property type="evidence" value="ECO:0007669"/>
    <property type="project" value="UniProtKB-KW"/>
</dbReference>
<evidence type="ECO:0000256" key="11">
    <source>
        <dbReference type="ARBA" id="ARBA00048679"/>
    </source>
</evidence>
<evidence type="ECO:0000256" key="6">
    <source>
        <dbReference type="ARBA" id="ARBA00022741"/>
    </source>
</evidence>
<keyword evidence="15" id="KW-1185">Reference proteome</keyword>
<keyword evidence="8" id="KW-0067">ATP-binding</keyword>
<dbReference type="InterPro" id="IPR051272">
    <property type="entry name" value="RIO-type_Ser/Thr_kinase"/>
</dbReference>
<dbReference type="Gene3D" id="3.30.200.20">
    <property type="entry name" value="Phosphorylase Kinase, domain 1"/>
    <property type="match status" value="1"/>
</dbReference>
<comment type="caution">
    <text evidence="14">The sequence shown here is derived from an EMBL/GenBank/DDBJ whole genome shotgun (WGS) entry which is preliminary data.</text>
</comment>
<keyword evidence="3" id="KW-0723">Serine/threonine-protein kinase</keyword>
<evidence type="ECO:0000256" key="4">
    <source>
        <dbReference type="ARBA" id="ARBA00022679"/>
    </source>
</evidence>
<keyword evidence="7 14" id="KW-0418">Kinase</keyword>
<keyword evidence="6" id="KW-0547">Nucleotide-binding</keyword>
<evidence type="ECO:0000256" key="5">
    <source>
        <dbReference type="ARBA" id="ARBA00022723"/>
    </source>
</evidence>
<keyword evidence="9" id="KW-0460">Magnesium</keyword>
<feature type="region of interest" description="Disordered" evidence="12">
    <location>
        <begin position="18"/>
        <end position="53"/>
    </location>
</feature>
<dbReference type="InterPro" id="IPR008266">
    <property type="entry name" value="Tyr_kinase_AS"/>
</dbReference>
<sequence length="313" mass="34499">MTSSFDWDTFYSASLVSSGLADPDEFPSVPDEPGPDQRWSTWPQTAHTMDRGPQPFPDWVVQHDGAIDTELGVLKTGKEADAFLLERALPEHRRTGAPGERALYVAKRYRSEKHSSFHRTAQYTEGRRVKDSREARAIAKGTAFGREAAADRWARAEFDVLTRLSAAGLPVPYPVQVQGTELLMEFVGTEHATDGTPGTPTAGARLHEARPEPDLADRWAAQLRRVVVTLGEELGLVHGDLSPYNVLVDPRSGGQDLVVIDVPQVLDLVANPHGEEFLRRDCRNVCTWLGAHGADPRLVDAEEWVAAALPRAR</sequence>
<dbReference type="SUPFAM" id="SSF56112">
    <property type="entry name" value="Protein kinase-like (PK-like)"/>
    <property type="match status" value="1"/>
</dbReference>
<keyword evidence="4" id="KW-0808">Transferase</keyword>
<comment type="catalytic activity">
    <reaction evidence="11">
        <text>L-seryl-[protein] + ATP = O-phospho-L-seryl-[protein] + ADP + H(+)</text>
        <dbReference type="Rhea" id="RHEA:17989"/>
        <dbReference type="Rhea" id="RHEA-COMP:9863"/>
        <dbReference type="Rhea" id="RHEA-COMP:11604"/>
        <dbReference type="ChEBI" id="CHEBI:15378"/>
        <dbReference type="ChEBI" id="CHEBI:29999"/>
        <dbReference type="ChEBI" id="CHEBI:30616"/>
        <dbReference type="ChEBI" id="CHEBI:83421"/>
        <dbReference type="ChEBI" id="CHEBI:456216"/>
        <dbReference type="EC" id="2.7.11.1"/>
    </reaction>
</comment>
<dbReference type="InterPro" id="IPR011009">
    <property type="entry name" value="Kinase-like_dom_sf"/>
</dbReference>
<dbReference type="SMART" id="SM00090">
    <property type="entry name" value="RIO"/>
    <property type="match status" value="1"/>
</dbReference>
<evidence type="ECO:0000259" key="13">
    <source>
        <dbReference type="SMART" id="SM00090"/>
    </source>
</evidence>
<comment type="similarity">
    <text evidence="1">Belongs to the protein kinase superfamily. RIO-type Ser/Thr kinase family.</text>
</comment>
<keyword evidence="5" id="KW-0479">Metal-binding</keyword>
<feature type="domain" description="RIO kinase" evidence="13">
    <location>
        <begin position="50"/>
        <end position="307"/>
    </location>
</feature>
<evidence type="ECO:0000256" key="2">
    <source>
        <dbReference type="ARBA" id="ARBA00012513"/>
    </source>
</evidence>
<dbReference type="Proteomes" id="UP001597280">
    <property type="component" value="Unassembled WGS sequence"/>
</dbReference>
<dbReference type="PROSITE" id="PS00109">
    <property type="entry name" value="PROTEIN_KINASE_TYR"/>
    <property type="match status" value="1"/>
</dbReference>
<evidence type="ECO:0000256" key="10">
    <source>
        <dbReference type="ARBA" id="ARBA00047899"/>
    </source>
</evidence>
<feature type="compositionally biased region" description="Polar residues" evidence="12">
    <location>
        <begin position="38"/>
        <end position="47"/>
    </location>
</feature>